<accession>A0ABW6WET2</accession>
<dbReference type="Gene3D" id="3.30.1310.10">
    <property type="entry name" value="Nucleoid-associated protein YbaB-like domain"/>
    <property type="match status" value="1"/>
</dbReference>
<protein>
    <submittedName>
        <fullName evidence="1">YbaB/EbfC family nucleoid-associated protein</fullName>
    </submittedName>
</protein>
<gene>
    <name evidence="1" type="ORF">ACFY35_20465</name>
</gene>
<comment type="caution">
    <text evidence="1">The sequence shown here is derived from an EMBL/GenBank/DDBJ whole genome shotgun (WGS) entry which is preliminary data.</text>
</comment>
<dbReference type="InterPro" id="IPR036894">
    <property type="entry name" value="YbaB-like_sf"/>
</dbReference>
<keyword evidence="2" id="KW-1185">Reference proteome</keyword>
<evidence type="ECO:0000313" key="1">
    <source>
        <dbReference type="EMBL" id="MFF5291822.1"/>
    </source>
</evidence>
<dbReference type="RefSeq" id="WP_020511688.1">
    <property type="nucleotide sequence ID" value="NZ_JBIAZU010000003.1"/>
</dbReference>
<name>A0ABW6WET2_9ACTN</name>
<proteinExistence type="predicted"/>
<organism evidence="1 2">
    <name type="scientific">Paractinoplanes globisporus</name>
    <dbReference type="NCBI Taxonomy" id="113565"/>
    <lineage>
        <taxon>Bacteria</taxon>
        <taxon>Bacillati</taxon>
        <taxon>Actinomycetota</taxon>
        <taxon>Actinomycetes</taxon>
        <taxon>Micromonosporales</taxon>
        <taxon>Micromonosporaceae</taxon>
        <taxon>Paractinoplanes</taxon>
    </lineage>
</organism>
<dbReference type="InterPro" id="IPR004401">
    <property type="entry name" value="YbaB/EbfC"/>
</dbReference>
<sequence length="130" mass="13857">MTDEAWIGPSLERIDAWERGFAERAAQAKTLADRASRLSATAREADGLVEVTVGPNGQVTDLRLDEGVRRQPASTTARQILSAIAAAKSALIRSYGEITAETVGADSETGRAVLAGLRTRLGMDEDESRS</sequence>
<evidence type="ECO:0000313" key="2">
    <source>
        <dbReference type="Proteomes" id="UP001602245"/>
    </source>
</evidence>
<dbReference type="Proteomes" id="UP001602245">
    <property type="component" value="Unassembled WGS sequence"/>
</dbReference>
<dbReference type="Pfam" id="PF02575">
    <property type="entry name" value="YbaB_DNA_bd"/>
    <property type="match status" value="1"/>
</dbReference>
<reference evidence="1 2" key="1">
    <citation type="submission" date="2024-10" db="EMBL/GenBank/DDBJ databases">
        <title>The Natural Products Discovery Center: Release of the First 8490 Sequenced Strains for Exploring Actinobacteria Biosynthetic Diversity.</title>
        <authorList>
            <person name="Kalkreuter E."/>
            <person name="Kautsar S.A."/>
            <person name="Yang D."/>
            <person name="Bader C.D."/>
            <person name="Teijaro C.N."/>
            <person name="Fluegel L."/>
            <person name="Davis C.M."/>
            <person name="Simpson J.R."/>
            <person name="Lauterbach L."/>
            <person name="Steele A.D."/>
            <person name="Gui C."/>
            <person name="Meng S."/>
            <person name="Li G."/>
            <person name="Viehrig K."/>
            <person name="Ye F."/>
            <person name="Su P."/>
            <person name="Kiefer A.F."/>
            <person name="Nichols A."/>
            <person name="Cepeda A.J."/>
            <person name="Yan W."/>
            <person name="Fan B."/>
            <person name="Jiang Y."/>
            <person name="Adhikari A."/>
            <person name="Zheng C.-J."/>
            <person name="Schuster L."/>
            <person name="Cowan T.M."/>
            <person name="Smanski M.J."/>
            <person name="Chevrette M.G."/>
            <person name="De Carvalho L.P.S."/>
            <person name="Shen B."/>
        </authorList>
    </citation>
    <scope>NUCLEOTIDE SEQUENCE [LARGE SCALE GENOMIC DNA]</scope>
    <source>
        <strain evidence="1 2">NPDC000087</strain>
    </source>
</reference>
<dbReference type="SUPFAM" id="SSF82607">
    <property type="entry name" value="YbaB-like"/>
    <property type="match status" value="1"/>
</dbReference>
<dbReference type="EMBL" id="JBIAZU010000003">
    <property type="protein sequence ID" value="MFF5291822.1"/>
    <property type="molecule type" value="Genomic_DNA"/>
</dbReference>